<dbReference type="Pfam" id="PF00137">
    <property type="entry name" value="ATP-synt_C"/>
    <property type="match status" value="2"/>
</dbReference>
<keyword evidence="3 9" id="KW-0813">Transport</keyword>
<evidence type="ECO:0000313" key="11">
    <source>
        <dbReference type="EMBL" id="GAX09920.1"/>
    </source>
</evidence>
<keyword evidence="9" id="KW-0926">Vacuole</keyword>
<dbReference type="GO" id="GO:0046961">
    <property type="term" value="F:proton-transporting ATPase activity, rotational mechanism"/>
    <property type="evidence" value="ECO:0007669"/>
    <property type="project" value="InterPro"/>
</dbReference>
<dbReference type="Gene3D" id="1.20.120.610">
    <property type="entry name" value="lithium bound rotor ring of v- atpase"/>
    <property type="match status" value="1"/>
</dbReference>
<dbReference type="InParanoid" id="A0A1Z5J7G7"/>
<gene>
    <name evidence="11" type="ORF">FisN_11Lh095</name>
</gene>
<evidence type="ECO:0000313" key="12">
    <source>
        <dbReference type="Proteomes" id="UP000198406"/>
    </source>
</evidence>
<feature type="domain" description="V-ATPase proteolipid subunit C-like" evidence="10">
    <location>
        <begin position="21"/>
        <end position="78"/>
    </location>
</feature>
<evidence type="ECO:0000256" key="6">
    <source>
        <dbReference type="ARBA" id="ARBA00022989"/>
    </source>
</evidence>
<dbReference type="OrthoDB" id="193335at2759"/>
<dbReference type="InterPro" id="IPR035921">
    <property type="entry name" value="F/V-ATP_Csub_sf"/>
</dbReference>
<organism evidence="11 12">
    <name type="scientific">Fistulifera solaris</name>
    <name type="common">Oleaginous diatom</name>
    <dbReference type="NCBI Taxonomy" id="1519565"/>
    <lineage>
        <taxon>Eukaryota</taxon>
        <taxon>Sar</taxon>
        <taxon>Stramenopiles</taxon>
        <taxon>Ochrophyta</taxon>
        <taxon>Bacillariophyta</taxon>
        <taxon>Bacillariophyceae</taxon>
        <taxon>Bacillariophycidae</taxon>
        <taxon>Naviculales</taxon>
        <taxon>Naviculaceae</taxon>
        <taxon>Fistulifera</taxon>
    </lineage>
</organism>
<dbReference type="GO" id="GO:0033179">
    <property type="term" value="C:proton-transporting V-type ATPase, V0 domain"/>
    <property type="evidence" value="ECO:0007669"/>
    <property type="project" value="InterPro"/>
</dbReference>
<comment type="caution">
    <text evidence="11">The sequence shown here is derived from an EMBL/GenBank/DDBJ whole genome shotgun (WGS) entry which is preliminary data.</text>
</comment>
<keyword evidence="8 9" id="KW-0472">Membrane</keyword>
<evidence type="ECO:0000256" key="3">
    <source>
        <dbReference type="ARBA" id="ARBA00022448"/>
    </source>
</evidence>
<dbReference type="PANTHER" id="PTHR10263">
    <property type="entry name" value="V-TYPE PROTON ATPASE PROTEOLIPID SUBUNIT"/>
    <property type="match status" value="1"/>
</dbReference>
<evidence type="ECO:0000256" key="2">
    <source>
        <dbReference type="ARBA" id="ARBA00007296"/>
    </source>
</evidence>
<dbReference type="PRINTS" id="PR00122">
    <property type="entry name" value="VACATPASE"/>
</dbReference>
<dbReference type="InterPro" id="IPR002379">
    <property type="entry name" value="ATPase_proteolipid_c-like_dom"/>
</dbReference>
<evidence type="ECO:0000256" key="7">
    <source>
        <dbReference type="ARBA" id="ARBA00023065"/>
    </source>
</evidence>
<keyword evidence="4 9" id="KW-0812">Transmembrane</keyword>
<keyword evidence="6 9" id="KW-1133">Transmembrane helix</keyword>
<dbReference type="NCBIfam" id="TIGR01100">
    <property type="entry name" value="V_ATP_synt_C"/>
    <property type="match status" value="1"/>
</dbReference>
<evidence type="ECO:0000256" key="4">
    <source>
        <dbReference type="ARBA" id="ARBA00022692"/>
    </source>
</evidence>
<feature type="transmembrane region" description="Helical" evidence="9">
    <location>
        <begin position="16"/>
        <end position="38"/>
    </location>
</feature>
<protein>
    <recommendedName>
        <fullName evidence="9">V-type proton ATPase proteolipid subunit</fullName>
    </recommendedName>
</protein>
<sequence length="194" mass="19662">MDNPSAFDTCPTIAPFLGYAGVALSIILANTGAAMGTARAGVGIMQSGIKSPDLVWRNLIPIVMAGVNGIYGLITSIVVLGSIAMPSMGGNNRYSLYTGCAHLAAGLCCGLSGLGSGACIGIAGDAAIMACGSYDVESKRSIGRRRGDGKKKSGGGEKLFVAMVLVQVFAGNIALYGLIASIILSQQIFYCGGE</sequence>
<evidence type="ECO:0000256" key="5">
    <source>
        <dbReference type="ARBA" id="ARBA00022781"/>
    </source>
</evidence>
<dbReference type="InterPro" id="IPR000245">
    <property type="entry name" value="ATPase_proteolipid_csu"/>
</dbReference>
<evidence type="ECO:0000256" key="9">
    <source>
        <dbReference type="RuleBase" id="RU363060"/>
    </source>
</evidence>
<name>A0A1Z5J7G7_FISSO</name>
<feature type="transmembrane region" description="Helical" evidence="9">
    <location>
        <begin position="103"/>
        <end position="136"/>
    </location>
</feature>
<keyword evidence="7 9" id="KW-0406">Ion transport</keyword>
<dbReference type="CDD" id="cd18176">
    <property type="entry name" value="ATP-synt_Vo_c_ATP6C_rpt2"/>
    <property type="match status" value="1"/>
</dbReference>
<dbReference type="SUPFAM" id="SSF81333">
    <property type="entry name" value="F1F0 ATP synthase subunit C"/>
    <property type="match status" value="2"/>
</dbReference>
<evidence type="ECO:0000256" key="8">
    <source>
        <dbReference type="ARBA" id="ARBA00023136"/>
    </source>
</evidence>
<reference evidence="11 12" key="1">
    <citation type="journal article" date="2015" name="Plant Cell">
        <title>Oil accumulation by the oleaginous diatom Fistulifera solaris as revealed by the genome and transcriptome.</title>
        <authorList>
            <person name="Tanaka T."/>
            <person name="Maeda Y."/>
            <person name="Veluchamy A."/>
            <person name="Tanaka M."/>
            <person name="Abida H."/>
            <person name="Marechal E."/>
            <person name="Bowler C."/>
            <person name="Muto M."/>
            <person name="Sunaga Y."/>
            <person name="Tanaka M."/>
            <person name="Yoshino T."/>
            <person name="Taniguchi T."/>
            <person name="Fukuda Y."/>
            <person name="Nemoto M."/>
            <person name="Matsumoto M."/>
            <person name="Wong P.S."/>
            <person name="Aburatani S."/>
            <person name="Fujibuchi W."/>
        </authorList>
    </citation>
    <scope>NUCLEOTIDE SEQUENCE [LARGE SCALE GENOMIC DNA]</scope>
    <source>
        <strain evidence="11 12">JPCC DA0580</strain>
    </source>
</reference>
<feature type="transmembrane region" description="Helical" evidence="9">
    <location>
        <begin position="59"/>
        <end position="83"/>
    </location>
</feature>
<feature type="domain" description="V-ATPase proteolipid subunit C-like" evidence="10">
    <location>
        <begin position="103"/>
        <end position="184"/>
    </location>
</feature>
<comment type="similarity">
    <text evidence="2 9">Belongs to the V-ATPase proteolipid subunit family.</text>
</comment>
<evidence type="ECO:0000256" key="1">
    <source>
        <dbReference type="ARBA" id="ARBA00004141"/>
    </source>
</evidence>
<keyword evidence="5 9" id="KW-0375">Hydrogen ion transport</keyword>
<dbReference type="EMBL" id="BDSP01000013">
    <property type="protein sequence ID" value="GAX09920.1"/>
    <property type="molecule type" value="Genomic_DNA"/>
</dbReference>
<keyword evidence="12" id="KW-1185">Reference proteome</keyword>
<dbReference type="GO" id="GO:0005774">
    <property type="term" value="C:vacuolar membrane"/>
    <property type="evidence" value="ECO:0007669"/>
    <property type="project" value="UniProtKB-SubCell"/>
</dbReference>
<dbReference type="AlphaFoldDB" id="A0A1Z5J7G7"/>
<comment type="subcellular location">
    <subcellularLocation>
        <location evidence="1">Membrane</location>
        <topology evidence="1">Multi-pass membrane protein</topology>
    </subcellularLocation>
    <subcellularLocation>
        <location evidence="9">Vacuole membrane</location>
        <topology evidence="9">Multi-pass membrane protein</topology>
    </subcellularLocation>
</comment>
<dbReference type="CDD" id="cd18175">
    <property type="entry name" value="ATP-synt_Vo_c_ATP6C_rpt1"/>
    <property type="match status" value="1"/>
</dbReference>
<feature type="transmembrane region" description="Helical" evidence="9">
    <location>
        <begin position="159"/>
        <end position="184"/>
    </location>
</feature>
<dbReference type="Proteomes" id="UP000198406">
    <property type="component" value="Unassembled WGS sequence"/>
</dbReference>
<accession>A0A1Z5J7G7</accession>
<proteinExistence type="inferred from homology"/>
<dbReference type="InterPro" id="IPR011555">
    <property type="entry name" value="ATPase_proteolipid_su_C_euk"/>
</dbReference>
<evidence type="ECO:0000259" key="10">
    <source>
        <dbReference type="Pfam" id="PF00137"/>
    </source>
</evidence>